<dbReference type="PANTHER" id="PTHR43252">
    <property type="entry name" value="TRANSCRIPTIONAL REGULATOR YQJI"/>
    <property type="match status" value="1"/>
</dbReference>
<dbReference type="GO" id="GO:0003677">
    <property type="term" value="F:DNA binding"/>
    <property type="evidence" value="ECO:0007669"/>
    <property type="project" value="UniProtKB-KW"/>
</dbReference>
<gene>
    <name evidence="3" type="ORF">H4W29_003051</name>
</gene>
<keyword evidence="3" id="KW-0238">DNA-binding</keyword>
<evidence type="ECO:0000313" key="3">
    <source>
        <dbReference type="EMBL" id="MBE1505870.1"/>
    </source>
</evidence>
<dbReference type="Pfam" id="PF03551">
    <property type="entry name" value="PadR"/>
    <property type="match status" value="1"/>
</dbReference>
<evidence type="ECO:0000256" key="1">
    <source>
        <dbReference type="SAM" id="MobiDB-lite"/>
    </source>
</evidence>
<dbReference type="Proteomes" id="UP000620262">
    <property type="component" value="Unassembled WGS sequence"/>
</dbReference>
<dbReference type="InterPro" id="IPR005149">
    <property type="entry name" value="Tscrpt_reg_PadR_N"/>
</dbReference>
<evidence type="ECO:0000259" key="2">
    <source>
        <dbReference type="Pfam" id="PF03551"/>
    </source>
</evidence>
<dbReference type="PANTHER" id="PTHR43252:SF7">
    <property type="entry name" value="TRANSCRIPTIONAL REGULATOR YQJI"/>
    <property type="match status" value="1"/>
</dbReference>
<dbReference type="EMBL" id="JADBEC010000001">
    <property type="protein sequence ID" value="MBE1505870.1"/>
    <property type="molecule type" value="Genomic_DNA"/>
</dbReference>
<dbReference type="Gene3D" id="1.10.10.10">
    <property type="entry name" value="Winged helix-like DNA-binding domain superfamily/Winged helix DNA-binding domain"/>
    <property type="match status" value="1"/>
</dbReference>
<evidence type="ECO:0000313" key="4">
    <source>
        <dbReference type="Proteomes" id="UP000620262"/>
    </source>
</evidence>
<protein>
    <submittedName>
        <fullName evidence="3">DNA-binding PadR family transcriptional regulator</fullName>
    </submittedName>
</protein>
<dbReference type="InterPro" id="IPR036388">
    <property type="entry name" value="WH-like_DNA-bd_sf"/>
</dbReference>
<sequence>MRGFRGGFVGEAMRMGMGRRFSAGELQTILLALLEERPSHGYELIKTLEERSGGFYVPSPGVIYPALTYLEETGLTEVENDGAKKLYKITEAGRRKVEENRDMIDQTLAKLERIAEGMAFVNRMFDPDQPQSGGGSGGHGHRRRDHEDDEFGRDHSNVHAARQLLRSALRMRHPWSTSEAARISGILERAAMEILQGGKTDPQQD</sequence>
<accession>A0ABR9IRU0</accession>
<organism evidence="3 4">
    <name type="scientific">Rhizobium viscosum</name>
    <name type="common">Arthrobacter viscosus</name>
    <dbReference type="NCBI Taxonomy" id="1673"/>
    <lineage>
        <taxon>Bacteria</taxon>
        <taxon>Pseudomonadati</taxon>
        <taxon>Pseudomonadota</taxon>
        <taxon>Alphaproteobacteria</taxon>
        <taxon>Hyphomicrobiales</taxon>
        <taxon>Rhizobiaceae</taxon>
        <taxon>Rhizobium/Agrobacterium group</taxon>
        <taxon>Rhizobium</taxon>
    </lineage>
</organism>
<feature type="region of interest" description="Disordered" evidence="1">
    <location>
        <begin position="124"/>
        <end position="157"/>
    </location>
</feature>
<reference evidence="3 4" key="1">
    <citation type="submission" date="2020-10" db="EMBL/GenBank/DDBJ databases">
        <title>Sequencing the genomes of 1000 actinobacteria strains.</title>
        <authorList>
            <person name="Klenk H.-P."/>
        </authorList>
    </citation>
    <scope>NUCLEOTIDE SEQUENCE [LARGE SCALE GENOMIC DNA]</scope>
    <source>
        <strain evidence="3 4">DSM 7307</strain>
    </source>
</reference>
<comment type="caution">
    <text evidence="3">The sequence shown here is derived from an EMBL/GenBank/DDBJ whole genome shotgun (WGS) entry which is preliminary data.</text>
</comment>
<feature type="domain" description="Transcription regulator PadR N-terminal" evidence="2">
    <location>
        <begin position="30"/>
        <end position="98"/>
    </location>
</feature>
<keyword evidence="4" id="KW-1185">Reference proteome</keyword>
<name>A0ABR9IRU0_RHIVS</name>
<proteinExistence type="predicted"/>
<dbReference type="SUPFAM" id="SSF46785">
    <property type="entry name" value="Winged helix' DNA-binding domain"/>
    <property type="match status" value="1"/>
</dbReference>
<dbReference type="RefSeq" id="WP_192729659.1">
    <property type="nucleotide sequence ID" value="NZ_BAAAVL010000005.1"/>
</dbReference>
<dbReference type="InterPro" id="IPR036390">
    <property type="entry name" value="WH_DNA-bd_sf"/>
</dbReference>